<dbReference type="InterPro" id="IPR001873">
    <property type="entry name" value="ENaC"/>
</dbReference>
<evidence type="ECO:0000256" key="6">
    <source>
        <dbReference type="ARBA" id="ARBA00023053"/>
    </source>
</evidence>
<evidence type="ECO:0000256" key="3">
    <source>
        <dbReference type="ARBA" id="ARBA00022461"/>
    </source>
</evidence>
<dbReference type="AlphaFoldDB" id="A0AAV3XZ37"/>
<keyword evidence="9 11" id="KW-0739">Sodium transport</keyword>
<dbReference type="GO" id="GO:0005886">
    <property type="term" value="C:plasma membrane"/>
    <property type="evidence" value="ECO:0007669"/>
    <property type="project" value="TreeGrafter"/>
</dbReference>
<evidence type="ECO:0000313" key="13">
    <source>
        <dbReference type="EMBL" id="GFN75111.1"/>
    </source>
</evidence>
<evidence type="ECO:0000256" key="5">
    <source>
        <dbReference type="ARBA" id="ARBA00022989"/>
    </source>
</evidence>
<dbReference type="Gene3D" id="1.10.287.770">
    <property type="entry name" value="YojJ-like"/>
    <property type="match status" value="1"/>
</dbReference>
<evidence type="ECO:0000256" key="1">
    <source>
        <dbReference type="ARBA" id="ARBA00004141"/>
    </source>
</evidence>
<comment type="subcellular location">
    <subcellularLocation>
        <location evidence="1">Membrane</location>
        <topology evidence="1">Multi-pass membrane protein</topology>
    </subcellularLocation>
</comment>
<keyword evidence="10 11" id="KW-0407">Ion channel</keyword>
<protein>
    <submittedName>
        <fullName evidence="13">Acid-sensing ion channel 1</fullName>
    </submittedName>
</protein>
<accession>A0AAV3XZ37</accession>
<evidence type="ECO:0000256" key="4">
    <source>
        <dbReference type="ARBA" id="ARBA00022692"/>
    </source>
</evidence>
<dbReference type="EMBL" id="BLXT01000220">
    <property type="protein sequence ID" value="GFN75111.1"/>
    <property type="molecule type" value="Genomic_DNA"/>
</dbReference>
<evidence type="ECO:0000256" key="2">
    <source>
        <dbReference type="ARBA" id="ARBA00022448"/>
    </source>
</evidence>
<evidence type="ECO:0000256" key="9">
    <source>
        <dbReference type="ARBA" id="ARBA00023201"/>
    </source>
</evidence>
<keyword evidence="2 11" id="KW-0813">Transport</keyword>
<dbReference type="GO" id="GO:0015280">
    <property type="term" value="F:ligand-gated sodium channel activity"/>
    <property type="evidence" value="ECO:0007669"/>
    <property type="project" value="TreeGrafter"/>
</dbReference>
<evidence type="ECO:0000256" key="11">
    <source>
        <dbReference type="RuleBase" id="RU000679"/>
    </source>
</evidence>
<evidence type="ECO:0000256" key="8">
    <source>
        <dbReference type="ARBA" id="ARBA00023136"/>
    </source>
</evidence>
<reference evidence="13 14" key="1">
    <citation type="journal article" date="2021" name="Elife">
        <title>Chloroplast acquisition without the gene transfer in kleptoplastic sea slugs, Plakobranchus ocellatus.</title>
        <authorList>
            <person name="Maeda T."/>
            <person name="Takahashi S."/>
            <person name="Yoshida T."/>
            <person name="Shimamura S."/>
            <person name="Takaki Y."/>
            <person name="Nagai Y."/>
            <person name="Toyoda A."/>
            <person name="Suzuki Y."/>
            <person name="Arimoto A."/>
            <person name="Ishii H."/>
            <person name="Satoh N."/>
            <person name="Nishiyama T."/>
            <person name="Hasebe M."/>
            <person name="Maruyama T."/>
            <person name="Minagawa J."/>
            <person name="Obokata J."/>
            <person name="Shigenobu S."/>
        </authorList>
    </citation>
    <scope>NUCLEOTIDE SEQUENCE [LARGE SCALE GENOMIC DNA]</scope>
</reference>
<feature type="non-terminal residue" evidence="13">
    <location>
        <position position="1"/>
    </location>
</feature>
<proteinExistence type="inferred from homology"/>
<comment type="caution">
    <text evidence="13">The sequence shown here is derived from an EMBL/GenBank/DDBJ whole genome shotgun (WGS) entry which is preliminary data.</text>
</comment>
<evidence type="ECO:0000256" key="12">
    <source>
        <dbReference type="SAM" id="Phobius"/>
    </source>
</evidence>
<dbReference type="Proteomes" id="UP000735302">
    <property type="component" value="Unassembled WGS sequence"/>
</dbReference>
<feature type="transmembrane region" description="Helical" evidence="12">
    <location>
        <begin position="36"/>
        <end position="58"/>
    </location>
</feature>
<name>A0AAV3XZ37_9GAST</name>
<keyword evidence="8 12" id="KW-0472">Membrane</keyword>
<evidence type="ECO:0000313" key="14">
    <source>
        <dbReference type="Proteomes" id="UP000735302"/>
    </source>
</evidence>
<evidence type="ECO:0000256" key="7">
    <source>
        <dbReference type="ARBA" id="ARBA00023065"/>
    </source>
</evidence>
<keyword evidence="6" id="KW-0915">Sodium</keyword>
<keyword evidence="14" id="KW-1185">Reference proteome</keyword>
<evidence type="ECO:0000256" key="10">
    <source>
        <dbReference type="ARBA" id="ARBA00023303"/>
    </source>
</evidence>
<dbReference type="Pfam" id="PF00858">
    <property type="entry name" value="ASC"/>
    <property type="match status" value="1"/>
</dbReference>
<keyword evidence="4 11" id="KW-0812">Transmembrane</keyword>
<keyword evidence="7 11" id="KW-0406">Ion transport</keyword>
<gene>
    <name evidence="13" type="ORF">PoB_000161700</name>
</gene>
<dbReference type="PANTHER" id="PTHR11690">
    <property type="entry name" value="AMILORIDE-SENSITIVE SODIUM CHANNEL-RELATED"/>
    <property type="match status" value="1"/>
</dbReference>
<sequence>RYLELRIFFEQMLLTNITYDPLYTRDVLLGILGGNMGLFLGASLITLFEVGEFVFFCLKRVVHYIRNSSDEGKGSDEINSATG</sequence>
<comment type="similarity">
    <text evidence="11">Belongs to the amiloride-sensitive sodium channel (TC 1.A.6) family.</text>
</comment>
<organism evidence="13 14">
    <name type="scientific">Plakobranchus ocellatus</name>
    <dbReference type="NCBI Taxonomy" id="259542"/>
    <lineage>
        <taxon>Eukaryota</taxon>
        <taxon>Metazoa</taxon>
        <taxon>Spiralia</taxon>
        <taxon>Lophotrochozoa</taxon>
        <taxon>Mollusca</taxon>
        <taxon>Gastropoda</taxon>
        <taxon>Heterobranchia</taxon>
        <taxon>Euthyneura</taxon>
        <taxon>Panpulmonata</taxon>
        <taxon>Sacoglossa</taxon>
        <taxon>Placobranchoidea</taxon>
        <taxon>Plakobranchidae</taxon>
        <taxon>Plakobranchus</taxon>
    </lineage>
</organism>
<keyword evidence="5 12" id="KW-1133">Transmembrane helix</keyword>
<keyword evidence="3 11" id="KW-0894">Sodium channel</keyword>